<reference evidence="9" key="1">
    <citation type="submission" date="2021-04" db="EMBL/GenBank/DDBJ databases">
        <title>Complete genome sequence for Sulfitobacter sp. strain JK7-1.</title>
        <authorList>
            <person name="Park S.-J."/>
        </authorList>
    </citation>
    <scope>NUCLEOTIDE SEQUENCE</scope>
    <source>
        <strain evidence="9">JK7-1</strain>
    </source>
</reference>
<evidence type="ECO:0000256" key="7">
    <source>
        <dbReference type="ARBA" id="ARBA00049185"/>
    </source>
</evidence>
<dbReference type="InterPro" id="IPR015424">
    <property type="entry name" value="PyrdxlP-dep_Trfase"/>
</dbReference>
<keyword evidence="4 9" id="KW-0032">Aminotransferase</keyword>
<dbReference type="Pfam" id="PF00155">
    <property type="entry name" value="Aminotran_1_2"/>
    <property type="match status" value="1"/>
</dbReference>
<comment type="cofactor">
    <cofactor evidence="1">
        <name>pyridoxal 5'-phosphate</name>
        <dbReference type="ChEBI" id="CHEBI:597326"/>
    </cofactor>
</comment>
<dbReference type="Proteomes" id="UP000683291">
    <property type="component" value="Chromosome 1"/>
</dbReference>
<keyword evidence="6" id="KW-0663">Pyridoxal phosphate</keyword>
<protein>
    <recommendedName>
        <fullName evidence="3">aspartate transaminase</fullName>
        <ecNumber evidence="3">2.6.1.1</ecNumber>
    </recommendedName>
</protein>
<evidence type="ECO:0000313" key="9">
    <source>
        <dbReference type="EMBL" id="QUJ77835.1"/>
    </source>
</evidence>
<keyword evidence="5" id="KW-0808">Transferase</keyword>
<dbReference type="InterPro" id="IPR050596">
    <property type="entry name" value="AspAT/PAT-like"/>
</dbReference>
<dbReference type="GO" id="GO:0004069">
    <property type="term" value="F:L-aspartate:2-oxoglutarate aminotransferase activity"/>
    <property type="evidence" value="ECO:0007669"/>
    <property type="project" value="UniProtKB-EC"/>
</dbReference>
<evidence type="ECO:0000256" key="6">
    <source>
        <dbReference type="ARBA" id="ARBA00022898"/>
    </source>
</evidence>
<dbReference type="KEGG" id="sual:KDD17_07840"/>
<evidence type="ECO:0000256" key="2">
    <source>
        <dbReference type="ARBA" id="ARBA00007441"/>
    </source>
</evidence>
<dbReference type="InterPro" id="IPR015421">
    <property type="entry name" value="PyrdxlP-dep_Trfase_major"/>
</dbReference>
<dbReference type="PANTHER" id="PTHR46383">
    <property type="entry name" value="ASPARTATE AMINOTRANSFERASE"/>
    <property type="match status" value="1"/>
</dbReference>
<evidence type="ECO:0000313" key="10">
    <source>
        <dbReference type="Proteomes" id="UP000683291"/>
    </source>
</evidence>
<feature type="domain" description="Aminotransferase class I/classII large" evidence="8">
    <location>
        <begin position="32"/>
        <end position="384"/>
    </location>
</feature>
<dbReference type="GO" id="GO:0006520">
    <property type="term" value="P:amino acid metabolic process"/>
    <property type="evidence" value="ECO:0007669"/>
    <property type="project" value="InterPro"/>
</dbReference>
<dbReference type="EC" id="2.6.1.1" evidence="3"/>
<dbReference type="GO" id="GO:0030170">
    <property type="term" value="F:pyridoxal phosphate binding"/>
    <property type="evidence" value="ECO:0007669"/>
    <property type="project" value="InterPro"/>
</dbReference>
<evidence type="ECO:0000259" key="8">
    <source>
        <dbReference type="Pfam" id="PF00155"/>
    </source>
</evidence>
<name>A0A975JH26_9RHOB</name>
<keyword evidence="10" id="KW-1185">Reference proteome</keyword>
<accession>A0A975JH26</accession>
<proteinExistence type="inferred from homology"/>
<organism evidence="9 10">
    <name type="scientific">Sulfitobacter albidus</name>
    <dbReference type="NCBI Taxonomy" id="2829501"/>
    <lineage>
        <taxon>Bacteria</taxon>
        <taxon>Pseudomonadati</taxon>
        <taxon>Pseudomonadota</taxon>
        <taxon>Alphaproteobacteria</taxon>
        <taxon>Rhodobacterales</taxon>
        <taxon>Roseobacteraceae</taxon>
        <taxon>Sulfitobacter</taxon>
    </lineage>
</organism>
<dbReference type="CDD" id="cd00609">
    <property type="entry name" value="AAT_like"/>
    <property type="match status" value="1"/>
</dbReference>
<dbReference type="AlphaFoldDB" id="A0A975JH26"/>
<dbReference type="EMBL" id="CP073581">
    <property type="protein sequence ID" value="QUJ77835.1"/>
    <property type="molecule type" value="Genomic_DNA"/>
</dbReference>
<gene>
    <name evidence="9" type="ORF">KDD17_07840</name>
</gene>
<evidence type="ECO:0000256" key="3">
    <source>
        <dbReference type="ARBA" id="ARBA00012753"/>
    </source>
</evidence>
<comment type="similarity">
    <text evidence="2">Belongs to the class-I pyridoxal-phosphate-dependent aminotransferase family.</text>
</comment>
<dbReference type="Gene3D" id="3.40.640.10">
    <property type="entry name" value="Type I PLP-dependent aspartate aminotransferase-like (Major domain)"/>
    <property type="match status" value="1"/>
</dbReference>
<comment type="catalytic activity">
    <reaction evidence="7">
        <text>L-aspartate + 2-oxoglutarate = oxaloacetate + L-glutamate</text>
        <dbReference type="Rhea" id="RHEA:21824"/>
        <dbReference type="ChEBI" id="CHEBI:16452"/>
        <dbReference type="ChEBI" id="CHEBI:16810"/>
        <dbReference type="ChEBI" id="CHEBI:29985"/>
        <dbReference type="ChEBI" id="CHEBI:29991"/>
        <dbReference type="EC" id="2.6.1.1"/>
    </reaction>
</comment>
<evidence type="ECO:0000256" key="5">
    <source>
        <dbReference type="ARBA" id="ARBA00022679"/>
    </source>
</evidence>
<dbReference type="NCBIfam" id="NF005732">
    <property type="entry name" value="PRK07550.1"/>
    <property type="match status" value="1"/>
</dbReference>
<sequence length="394" mass="42909">MNAPRTATTFPPPVMEARRWLEGANFRPDRPLINVSQAAPVDPPHPDMRAAMADAVLNDESTHLYGPVLGLPDLRLTLARRTSVIYDGAVTDAQVAITSGCNQAFAAAIATLCAEGDEVMLPVPWYFNHKMWLDMGGVTAVPLPCDGAMQPQIDAARAAITDRTRAIALVTPNNPTGQEYPPALMEAFFDLCAEHGIALIVDETYRDFHAETGAPHTLFKRADWDKTLVHLYSFSKAYRLTGHRVGAVITSETRLAEVEKFLDTVAICPAQVGQRAALWGMENLDQWLAGERAEILLRRATIAELFPPFAADGWELMGLGGYFAYLRHPFALSSAELAPKLVRDAGILCLPGTMFHPEGGGGQELRIAFANLDAGGIATLFDRLAHLDLPRRTG</sequence>
<dbReference type="RefSeq" id="WP_212706028.1">
    <property type="nucleotide sequence ID" value="NZ_CP073581.1"/>
</dbReference>
<dbReference type="PANTHER" id="PTHR46383:SF1">
    <property type="entry name" value="ASPARTATE AMINOTRANSFERASE"/>
    <property type="match status" value="1"/>
</dbReference>
<dbReference type="InterPro" id="IPR004839">
    <property type="entry name" value="Aminotransferase_I/II_large"/>
</dbReference>
<dbReference type="SUPFAM" id="SSF53383">
    <property type="entry name" value="PLP-dependent transferases"/>
    <property type="match status" value="1"/>
</dbReference>
<evidence type="ECO:0000256" key="4">
    <source>
        <dbReference type="ARBA" id="ARBA00022576"/>
    </source>
</evidence>
<evidence type="ECO:0000256" key="1">
    <source>
        <dbReference type="ARBA" id="ARBA00001933"/>
    </source>
</evidence>